<keyword evidence="2" id="KW-1185">Reference proteome</keyword>
<dbReference type="PROSITE" id="PS51257">
    <property type="entry name" value="PROKAR_LIPOPROTEIN"/>
    <property type="match status" value="1"/>
</dbReference>
<evidence type="ECO:0000313" key="1">
    <source>
        <dbReference type="EMBL" id="EHO12916.1"/>
    </source>
</evidence>
<comment type="caution">
    <text evidence="1">The sequence shown here is derived from an EMBL/GenBank/DDBJ whole genome shotgun (WGS) entry which is preliminary data.</text>
</comment>
<evidence type="ECO:0008006" key="3">
    <source>
        <dbReference type="Google" id="ProtNLM"/>
    </source>
</evidence>
<gene>
    <name evidence="1" type="ORF">HMPREF9712_00063</name>
</gene>
<name>A0ABN0EF30_9FLAO</name>
<dbReference type="EMBL" id="AGEC02000007">
    <property type="protein sequence ID" value="EHO12916.1"/>
    <property type="molecule type" value="Genomic_DNA"/>
</dbReference>
<accession>A0ABN0EF30</accession>
<organism evidence="1 2">
    <name type="scientific">Myroides odoratimimus CCUG 10230</name>
    <dbReference type="NCBI Taxonomy" id="883150"/>
    <lineage>
        <taxon>Bacteria</taxon>
        <taxon>Pseudomonadati</taxon>
        <taxon>Bacteroidota</taxon>
        <taxon>Flavobacteriia</taxon>
        <taxon>Flavobacteriales</taxon>
        <taxon>Flavobacteriaceae</taxon>
        <taxon>Myroides</taxon>
    </lineage>
</organism>
<sequence length="311" mass="35675">MIRLSLGLFIVGITLMGCKENRQQEVSNTTVEPQEKVVVNKKKFIEGALVYKMSLSDSLLNQFIVHISHDPLYSKELANKYLAELSVEDRDRIKQFLTDNPQILKEYSRLPFIKNNVYVAGYEVVYKAEGATYLLENKWNDILDEGFVYATSTIVPNTALNFSYQKDFLEKEHWHTHITLDDYTRVTSDEVSMVAGYEVEKIIYTLKKNSKKNNLPKSLIVYTSTLFNPVINKVQPYYLNEEGGILKLEVELPSVPQSMNMVYEAEMIVGRKLLEQETAIVATKAFYGTKTNDDLAKLKERLSKIFVVPSI</sequence>
<proteinExistence type="predicted"/>
<evidence type="ECO:0000313" key="2">
    <source>
        <dbReference type="Proteomes" id="UP000005402"/>
    </source>
</evidence>
<protein>
    <recommendedName>
        <fullName evidence="3">Lipoprotein</fullName>
    </recommendedName>
</protein>
<reference evidence="1" key="1">
    <citation type="submission" date="2012-07" db="EMBL/GenBank/DDBJ databases">
        <title>The Genome Sequence of Myroides odoratimimus CCUG 10230.</title>
        <authorList>
            <consortium name="The Broad Institute Genome Sequencing Platform"/>
            <person name="Earl A."/>
            <person name="Ward D."/>
            <person name="Feldgarden M."/>
            <person name="Gevers D."/>
            <person name="Huys G."/>
            <person name="Walker B."/>
            <person name="Young S.K."/>
            <person name="Zeng Q."/>
            <person name="Gargeya S."/>
            <person name="Fitzgerald M."/>
            <person name="Haas B."/>
            <person name="Abouelleil A."/>
            <person name="Alvarado L."/>
            <person name="Arachchi H.M."/>
            <person name="Berlin A.M."/>
            <person name="Chapman S.B."/>
            <person name="Goldberg J."/>
            <person name="Griggs A."/>
            <person name="Gujja S."/>
            <person name="Hansen M."/>
            <person name="Howarth C."/>
            <person name="Imamovic A."/>
            <person name="Larimer J."/>
            <person name="McCowen C."/>
            <person name="Montmayeur A."/>
            <person name="Murphy C."/>
            <person name="Neiman D."/>
            <person name="Pearson M."/>
            <person name="Priest M."/>
            <person name="Roberts A."/>
            <person name="Saif S."/>
            <person name="Shea T."/>
            <person name="Sisk P."/>
            <person name="Sykes S."/>
            <person name="Wortman J."/>
            <person name="Nusbaum C."/>
            <person name="Birren B."/>
        </authorList>
    </citation>
    <scope>NUCLEOTIDE SEQUENCE [LARGE SCALE GENOMIC DNA]</scope>
    <source>
        <strain evidence="1">CCUG 10230</strain>
    </source>
</reference>
<dbReference type="RefSeq" id="WP_006256771.1">
    <property type="nucleotide sequence ID" value="NZ_KE161015.1"/>
</dbReference>
<dbReference type="Proteomes" id="UP000005402">
    <property type="component" value="Unassembled WGS sequence"/>
</dbReference>